<feature type="transmembrane region" description="Helical" evidence="7">
    <location>
        <begin position="98"/>
        <end position="119"/>
    </location>
</feature>
<feature type="transmembrane region" description="Helical" evidence="7">
    <location>
        <begin position="12"/>
        <end position="28"/>
    </location>
</feature>
<dbReference type="InterPro" id="IPR011701">
    <property type="entry name" value="MFS"/>
</dbReference>
<feature type="region of interest" description="Disordered" evidence="6">
    <location>
        <begin position="134"/>
        <end position="212"/>
    </location>
</feature>
<evidence type="ECO:0000313" key="9">
    <source>
        <dbReference type="EMBL" id="KAL0069388.1"/>
    </source>
</evidence>
<dbReference type="InterPro" id="IPR036259">
    <property type="entry name" value="MFS_trans_sf"/>
</dbReference>
<dbReference type="PROSITE" id="PS50850">
    <property type="entry name" value="MFS"/>
    <property type="match status" value="1"/>
</dbReference>
<gene>
    <name evidence="9" type="ORF">AAF712_003411</name>
</gene>
<sequence>MLSERYNARKSPLVLGIILLIGAIIMMMEAPTYWLLALARCLQGIASTLVWVPGVGLLCDTVPERSFGKYLGIAMSGMSVGFLIGPPVGGALYQRFGFRGTCIFGVAAAVADLLVRLVVIERADAIKWGFDPQEDDRADRHVADTREEGREGDVERNGDADTANDAAPASPSSTKKEDTSAKTPVHPPGLSKCQPESIVTEVQTPKSEGSTFTTAEQKQNNVSFVSVLKQLCSTPKAWTPVLCVLVDGIIMTALEPPLPVHMNEVWGFNSTKVGLIFIAAVVPSFISNALAGTLADRLGAAPVIFFGLVFSVPFWIALTFNILPLFIISYAVQFMFISGGFAPLTAELARESKGMDGVGYAHVSGAFNLAYGIGNAGKPPGYLDRAGAEIL</sequence>
<reference evidence="9 10" key="1">
    <citation type="submission" date="2024-05" db="EMBL/GenBank/DDBJ databases">
        <title>A draft genome resource for the thread blight pathogen Marasmius tenuissimus strain MS-2.</title>
        <authorList>
            <person name="Yulfo-Soto G.E."/>
            <person name="Baruah I.K."/>
            <person name="Amoako-Attah I."/>
            <person name="Bukari Y."/>
            <person name="Meinhardt L.W."/>
            <person name="Bailey B.A."/>
            <person name="Cohen S.P."/>
        </authorList>
    </citation>
    <scope>NUCLEOTIDE SEQUENCE [LARGE SCALE GENOMIC DNA]</scope>
    <source>
        <strain evidence="9 10">MS-2</strain>
    </source>
</reference>
<keyword evidence="10" id="KW-1185">Reference proteome</keyword>
<feature type="transmembrane region" description="Helical" evidence="7">
    <location>
        <begin position="274"/>
        <end position="291"/>
    </location>
</feature>
<evidence type="ECO:0000256" key="2">
    <source>
        <dbReference type="ARBA" id="ARBA00022448"/>
    </source>
</evidence>
<dbReference type="CDD" id="cd17325">
    <property type="entry name" value="MFS_MdtG_SLC18_like"/>
    <property type="match status" value="1"/>
</dbReference>
<keyword evidence="3 7" id="KW-0812">Transmembrane</keyword>
<keyword evidence="2" id="KW-0813">Transport</keyword>
<dbReference type="Gene3D" id="1.20.1250.20">
    <property type="entry name" value="MFS general substrate transporter like domains"/>
    <property type="match status" value="2"/>
</dbReference>
<evidence type="ECO:0000256" key="5">
    <source>
        <dbReference type="ARBA" id="ARBA00023136"/>
    </source>
</evidence>
<evidence type="ECO:0000259" key="8">
    <source>
        <dbReference type="PROSITE" id="PS50850"/>
    </source>
</evidence>
<comment type="subcellular location">
    <subcellularLocation>
        <location evidence="1">Membrane</location>
        <topology evidence="1">Multi-pass membrane protein</topology>
    </subcellularLocation>
</comment>
<comment type="caution">
    <text evidence="9">The sequence shown here is derived from an EMBL/GenBank/DDBJ whole genome shotgun (WGS) entry which is preliminary data.</text>
</comment>
<dbReference type="InterPro" id="IPR020846">
    <property type="entry name" value="MFS_dom"/>
</dbReference>
<feature type="transmembrane region" description="Helical" evidence="7">
    <location>
        <begin position="298"/>
        <end position="316"/>
    </location>
</feature>
<evidence type="ECO:0000256" key="7">
    <source>
        <dbReference type="SAM" id="Phobius"/>
    </source>
</evidence>
<evidence type="ECO:0000256" key="4">
    <source>
        <dbReference type="ARBA" id="ARBA00022989"/>
    </source>
</evidence>
<feature type="compositionally biased region" description="Basic and acidic residues" evidence="6">
    <location>
        <begin position="135"/>
        <end position="159"/>
    </location>
</feature>
<dbReference type="SUPFAM" id="SSF103473">
    <property type="entry name" value="MFS general substrate transporter"/>
    <property type="match status" value="1"/>
</dbReference>
<accession>A0ABR3A6V1</accession>
<dbReference type="PANTHER" id="PTHR23506">
    <property type="entry name" value="GH10249P"/>
    <property type="match status" value="1"/>
</dbReference>
<keyword evidence="4 7" id="KW-1133">Transmembrane helix</keyword>
<dbReference type="PANTHER" id="PTHR23506:SF23">
    <property type="entry name" value="GH10249P"/>
    <property type="match status" value="1"/>
</dbReference>
<dbReference type="EMBL" id="JBBXMP010000012">
    <property type="protein sequence ID" value="KAL0069388.1"/>
    <property type="molecule type" value="Genomic_DNA"/>
</dbReference>
<protein>
    <recommendedName>
        <fullName evidence="8">Major facilitator superfamily (MFS) profile domain-containing protein</fullName>
    </recommendedName>
</protein>
<dbReference type="Pfam" id="PF07690">
    <property type="entry name" value="MFS_1"/>
    <property type="match status" value="2"/>
</dbReference>
<feature type="transmembrane region" description="Helical" evidence="7">
    <location>
        <begin position="34"/>
        <end position="58"/>
    </location>
</feature>
<evidence type="ECO:0000256" key="6">
    <source>
        <dbReference type="SAM" id="MobiDB-lite"/>
    </source>
</evidence>
<name>A0ABR3A6V1_9AGAR</name>
<evidence type="ECO:0000313" key="10">
    <source>
        <dbReference type="Proteomes" id="UP001437256"/>
    </source>
</evidence>
<keyword evidence="5 7" id="KW-0472">Membrane</keyword>
<organism evidence="9 10">
    <name type="scientific">Marasmius tenuissimus</name>
    <dbReference type="NCBI Taxonomy" id="585030"/>
    <lineage>
        <taxon>Eukaryota</taxon>
        <taxon>Fungi</taxon>
        <taxon>Dikarya</taxon>
        <taxon>Basidiomycota</taxon>
        <taxon>Agaricomycotina</taxon>
        <taxon>Agaricomycetes</taxon>
        <taxon>Agaricomycetidae</taxon>
        <taxon>Agaricales</taxon>
        <taxon>Marasmiineae</taxon>
        <taxon>Marasmiaceae</taxon>
        <taxon>Marasmius</taxon>
    </lineage>
</organism>
<feature type="domain" description="Major facilitator superfamily (MFS) profile" evidence="8">
    <location>
        <begin position="1"/>
        <end position="391"/>
    </location>
</feature>
<dbReference type="InterPro" id="IPR050930">
    <property type="entry name" value="MFS_Vesicular_Transporter"/>
</dbReference>
<feature type="transmembrane region" description="Helical" evidence="7">
    <location>
        <begin position="70"/>
        <end position="92"/>
    </location>
</feature>
<dbReference type="Proteomes" id="UP001437256">
    <property type="component" value="Unassembled WGS sequence"/>
</dbReference>
<evidence type="ECO:0000256" key="1">
    <source>
        <dbReference type="ARBA" id="ARBA00004141"/>
    </source>
</evidence>
<evidence type="ECO:0000256" key="3">
    <source>
        <dbReference type="ARBA" id="ARBA00022692"/>
    </source>
</evidence>
<proteinExistence type="predicted"/>
<feature type="compositionally biased region" description="Polar residues" evidence="6">
    <location>
        <begin position="200"/>
        <end position="212"/>
    </location>
</feature>